<dbReference type="SMART" id="SM01210">
    <property type="entry name" value="GARS_C"/>
    <property type="match status" value="1"/>
</dbReference>
<evidence type="ECO:0000256" key="2">
    <source>
        <dbReference type="ARBA" id="ARBA00001946"/>
    </source>
</evidence>
<dbReference type="PROSITE" id="PS50975">
    <property type="entry name" value="ATP_GRASP"/>
    <property type="match status" value="1"/>
</dbReference>
<evidence type="ECO:0000256" key="5">
    <source>
        <dbReference type="ARBA" id="ARBA00022598"/>
    </source>
</evidence>
<accession>A0ABM7WQH7</accession>
<evidence type="ECO:0000313" key="15">
    <source>
        <dbReference type="EMBL" id="BDG01715.1"/>
    </source>
</evidence>
<sequence length="420" mass="43362">MRVLVVGSGGREHALAWKISKSPLVSALFAAPGNPGIAQVATLVPLQALDVAGITRWATSERIDLVVVGPEAPLVAGLADRLAEAGVLAFGPSAAAAEIEGSKGFAKDVMRAAGIPTAAYETFDALEPAVAWARARGGRVAVKADGLAAGKGVVVCGDPAEAEAALRSMLVDRVHGGAGARVVVEERLEGPEASCICFTDGERVRPLPAAQDHKRVLDGDRGPNTGGMGAFSPTPNVTPEVAASVERDVLLPALRELARRGRPFRGALYAGLMLTRSGPKVIEFNARLGDPETQPLMMRLAGDVVPVLLAAARGDLSGVELPADPRAAIGVVLAAENYPGDPARGDAIEGLEGPFDADVQVFHAGTARGADGRVVTNGGRVLTVCALGAGLDDAARRAYAAAARIRFRGMQFRRDIGKRP</sequence>
<dbReference type="InterPro" id="IPR020561">
    <property type="entry name" value="PRibGlycinamid_synth_ATP-grasp"/>
</dbReference>
<evidence type="ECO:0000256" key="10">
    <source>
        <dbReference type="ARBA" id="ARBA00042242"/>
    </source>
</evidence>
<dbReference type="Pfam" id="PF02843">
    <property type="entry name" value="GARS_C"/>
    <property type="match status" value="1"/>
</dbReference>
<dbReference type="Pfam" id="PF02844">
    <property type="entry name" value="GARS_N"/>
    <property type="match status" value="1"/>
</dbReference>
<comment type="similarity">
    <text evidence="9 12">Belongs to the GARS family.</text>
</comment>
<dbReference type="SUPFAM" id="SSF52440">
    <property type="entry name" value="PreATP-grasp domain"/>
    <property type="match status" value="1"/>
</dbReference>
<evidence type="ECO:0000256" key="8">
    <source>
        <dbReference type="ARBA" id="ARBA00022840"/>
    </source>
</evidence>
<proteinExistence type="inferred from homology"/>
<dbReference type="EC" id="6.3.4.13" evidence="4 12"/>
<evidence type="ECO:0000256" key="3">
    <source>
        <dbReference type="ARBA" id="ARBA00005174"/>
    </source>
</evidence>
<comment type="pathway">
    <text evidence="3 12">Purine metabolism; IMP biosynthesis via de novo pathway; N(1)-(5-phospho-D-ribosyl)glycinamide from 5-phospho-alpha-D-ribose 1-diphosphate: step 2/2.</text>
</comment>
<evidence type="ECO:0000256" key="13">
    <source>
        <dbReference type="PROSITE-ProRule" id="PRU00409"/>
    </source>
</evidence>
<keyword evidence="8 13" id="KW-0067">ATP-binding</keyword>
<dbReference type="PROSITE" id="PS00184">
    <property type="entry name" value="GARS"/>
    <property type="match status" value="1"/>
</dbReference>
<evidence type="ECO:0000256" key="11">
    <source>
        <dbReference type="ARBA" id="ARBA00042864"/>
    </source>
</evidence>
<keyword evidence="5 12" id="KW-0436">Ligase</keyword>
<dbReference type="NCBIfam" id="TIGR00877">
    <property type="entry name" value="purD"/>
    <property type="match status" value="1"/>
</dbReference>
<comment type="cofactor">
    <cofactor evidence="2">
        <name>Mg(2+)</name>
        <dbReference type="ChEBI" id="CHEBI:18420"/>
    </cofactor>
</comment>
<dbReference type="InterPro" id="IPR011761">
    <property type="entry name" value="ATP-grasp"/>
</dbReference>
<dbReference type="HAMAP" id="MF_00138">
    <property type="entry name" value="GARS"/>
    <property type="match status" value="1"/>
</dbReference>
<evidence type="ECO:0000256" key="12">
    <source>
        <dbReference type="HAMAP-Rule" id="MF_00138"/>
    </source>
</evidence>
<keyword evidence="16" id="KW-1185">Reference proteome</keyword>
<evidence type="ECO:0000313" key="16">
    <source>
        <dbReference type="Proteomes" id="UP001162891"/>
    </source>
</evidence>
<dbReference type="RefSeq" id="WP_248358482.1">
    <property type="nucleotide sequence ID" value="NZ_AP025591.1"/>
</dbReference>
<dbReference type="Gene3D" id="3.30.470.20">
    <property type="entry name" value="ATP-grasp fold, B domain"/>
    <property type="match status" value="1"/>
</dbReference>
<dbReference type="SUPFAM" id="SSF56059">
    <property type="entry name" value="Glutathione synthetase ATP-binding domain-like"/>
    <property type="match status" value="1"/>
</dbReference>
<keyword evidence="7 12" id="KW-0658">Purine biosynthesis</keyword>
<gene>
    <name evidence="12 15" type="primary">purD</name>
    <name evidence="15" type="ORF">AMOR_07110</name>
</gene>
<dbReference type="InterPro" id="IPR016185">
    <property type="entry name" value="PreATP-grasp_dom_sf"/>
</dbReference>
<dbReference type="Gene3D" id="3.30.1490.20">
    <property type="entry name" value="ATP-grasp fold, A domain"/>
    <property type="match status" value="1"/>
</dbReference>
<dbReference type="InterPro" id="IPR020559">
    <property type="entry name" value="PRibGlycinamide_synth_CS"/>
</dbReference>
<evidence type="ECO:0000256" key="7">
    <source>
        <dbReference type="ARBA" id="ARBA00022755"/>
    </source>
</evidence>
<comment type="catalytic activity">
    <reaction evidence="12">
        <text>5-phospho-beta-D-ribosylamine + glycine + ATP = N(1)-(5-phospho-beta-D-ribosyl)glycinamide + ADP + phosphate + H(+)</text>
        <dbReference type="Rhea" id="RHEA:17453"/>
        <dbReference type="ChEBI" id="CHEBI:15378"/>
        <dbReference type="ChEBI" id="CHEBI:30616"/>
        <dbReference type="ChEBI" id="CHEBI:43474"/>
        <dbReference type="ChEBI" id="CHEBI:57305"/>
        <dbReference type="ChEBI" id="CHEBI:58681"/>
        <dbReference type="ChEBI" id="CHEBI:143788"/>
        <dbReference type="ChEBI" id="CHEBI:456216"/>
        <dbReference type="EC" id="6.3.4.13"/>
    </reaction>
</comment>
<dbReference type="SUPFAM" id="SSF51246">
    <property type="entry name" value="Rudiment single hybrid motif"/>
    <property type="match status" value="1"/>
</dbReference>
<dbReference type="PANTHER" id="PTHR43472">
    <property type="entry name" value="PHOSPHORIBOSYLAMINE--GLYCINE LIGASE"/>
    <property type="match status" value="1"/>
</dbReference>
<dbReference type="InterPro" id="IPR011054">
    <property type="entry name" value="Rudment_hybrid_motif"/>
</dbReference>
<dbReference type="InterPro" id="IPR013815">
    <property type="entry name" value="ATP_grasp_subdomain_1"/>
</dbReference>
<dbReference type="InterPro" id="IPR000115">
    <property type="entry name" value="PRibGlycinamide_synth"/>
</dbReference>
<feature type="domain" description="ATP-grasp" evidence="14">
    <location>
        <begin position="107"/>
        <end position="313"/>
    </location>
</feature>
<dbReference type="EMBL" id="AP025591">
    <property type="protein sequence ID" value="BDG01715.1"/>
    <property type="molecule type" value="Genomic_DNA"/>
</dbReference>
<dbReference type="Gene3D" id="3.40.50.20">
    <property type="match status" value="1"/>
</dbReference>
<dbReference type="InterPro" id="IPR037123">
    <property type="entry name" value="PRibGlycinamide_synth_C_sf"/>
</dbReference>
<evidence type="ECO:0000256" key="6">
    <source>
        <dbReference type="ARBA" id="ARBA00022741"/>
    </source>
</evidence>
<reference evidence="16" key="1">
    <citation type="journal article" date="2022" name="Int. J. Syst. Evol. Microbiol.">
        <title>Anaeromyxobacter oryzae sp. nov., Anaeromyxobacter diazotrophicus sp. nov. and Anaeromyxobacter paludicola sp. nov., isolated from paddy soils.</title>
        <authorList>
            <person name="Itoh H."/>
            <person name="Xu Z."/>
            <person name="Mise K."/>
            <person name="Masuda Y."/>
            <person name="Ushijima N."/>
            <person name="Hayakawa C."/>
            <person name="Shiratori Y."/>
            <person name="Senoo K."/>
        </authorList>
    </citation>
    <scope>NUCLEOTIDE SEQUENCE [LARGE SCALE GENOMIC DNA]</scope>
    <source>
        <strain evidence="16">Red232</strain>
    </source>
</reference>
<evidence type="ECO:0000256" key="9">
    <source>
        <dbReference type="ARBA" id="ARBA00038345"/>
    </source>
</evidence>
<dbReference type="InterPro" id="IPR020562">
    <property type="entry name" value="PRibGlycinamide_synth_N"/>
</dbReference>
<dbReference type="PANTHER" id="PTHR43472:SF1">
    <property type="entry name" value="PHOSPHORIBOSYLAMINE--GLYCINE LIGASE, CHLOROPLASTIC"/>
    <property type="match status" value="1"/>
</dbReference>
<dbReference type="Proteomes" id="UP001162891">
    <property type="component" value="Chromosome"/>
</dbReference>
<dbReference type="SMART" id="SM01209">
    <property type="entry name" value="GARS_A"/>
    <property type="match status" value="1"/>
</dbReference>
<name>A0ABM7WQH7_9BACT</name>
<dbReference type="GO" id="GO:0016874">
    <property type="term" value="F:ligase activity"/>
    <property type="evidence" value="ECO:0007669"/>
    <property type="project" value="UniProtKB-KW"/>
</dbReference>
<keyword evidence="6 13" id="KW-0547">Nucleotide-binding</keyword>
<dbReference type="Gene3D" id="3.90.600.10">
    <property type="entry name" value="Phosphoribosylglycinamide synthetase, C-terminal domain"/>
    <property type="match status" value="1"/>
</dbReference>
<comment type="cofactor">
    <cofactor evidence="1">
        <name>Mn(2+)</name>
        <dbReference type="ChEBI" id="CHEBI:29035"/>
    </cofactor>
</comment>
<evidence type="ECO:0000256" key="4">
    <source>
        <dbReference type="ARBA" id="ARBA00013255"/>
    </source>
</evidence>
<dbReference type="InterPro" id="IPR020560">
    <property type="entry name" value="PRibGlycinamide_synth_C-dom"/>
</dbReference>
<evidence type="ECO:0000256" key="1">
    <source>
        <dbReference type="ARBA" id="ARBA00001936"/>
    </source>
</evidence>
<protein>
    <recommendedName>
        <fullName evidence="4 12">Phosphoribosylamine--glycine ligase</fullName>
        <ecNumber evidence="4 12">6.3.4.13</ecNumber>
    </recommendedName>
    <alternativeName>
        <fullName evidence="12">GARS</fullName>
    </alternativeName>
    <alternativeName>
        <fullName evidence="10 12">Glycinamide ribonucleotide synthetase</fullName>
    </alternativeName>
    <alternativeName>
        <fullName evidence="11 12">Phosphoribosylglycinamide synthetase</fullName>
    </alternativeName>
</protein>
<organism evidence="15 16">
    <name type="scientific">Anaeromyxobacter oryzae</name>
    <dbReference type="NCBI Taxonomy" id="2918170"/>
    <lineage>
        <taxon>Bacteria</taxon>
        <taxon>Pseudomonadati</taxon>
        <taxon>Myxococcota</taxon>
        <taxon>Myxococcia</taxon>
        <taxon>Myxococcales</taxon>
        <taxon>Cystobacterineae</taxon>
        <taxon>Anaeromyxobacteraceae</taxon>
        <taxon>Anaeromyxobacter</taxon>
    </lineage>
</organism>
<dbReference type="Pfam" id="PF01071">
    <property type="entry name" value="GARS_A"/>
    <property type="match status" value="1"/>
</dbReference>
<evidence type="ECO:0000259" key="14">
    <source>
        <dbReference type="PROSITE" id="PS50975"/>
    </source>
</evidence>